<comment type="caution">
    <text evidence="2">The sequence shown here is derived from an EMBL/GenBank/DDBJ whole genome shotgun (WGS) entry which is preliminary data.</text>
</comment>
<feature type="region of interest" description="Disordered" evidence="1">
    <location>
        <begin position="1"/>
        <end position="34"/>
    </location>
</feature>
<dbReference type="AlphaFoldDB" id="A0AAW1RI35"/>
<feature type="region of interest" description="Disordered" evidence="1">
    <location>
        <begin position="73"/>
        <end position="106"/>
    </location>
</feature>
<accession>A0AAW1RI35</accession>
<protein>
    <submittedName>
        <fullName evidence="2">Uncharacterized protein</fullName>
    </submittedName>
</protein>
<reference evidence="2 3" key="1">
    <citation type="journal article" date="2024" name="Nat. Commun.">
        <title>Phylogenomics reveals the evolutionary origins of lichenization in chlorophyte algae.</title>
        <authorList>
            <person name="Puginier C."/>
            <person name="Libourel C."/>
            <person name="Otte J."/>
            <person name="Skaloud P."/>
            <person name="Haon M."/>
            <person name="Grisel S."/>
            <person name="Petersen M."/>
            <person name="Berrin J.G."/>
            <person name="Delaux P.M."/>
            <person name="Dal Grande F."/>
            <person name="Keller J."/>
        </authorList>
    </citation>
    <scope>NUCLEOTIDE SEQUENCE [LARGE SCALE GENOMIC DNA]</scope>
    <source>
        <strain evidence="2 3">SAG 2145</strain>
    </source>
</reference>
<sequence length="129" mass="13604">MDVDSAAQGACKPSQTTSTGPRGENQPLSLLSPDPSLSDFALQQALLHSPQFEGSPNTIFKLKLAHLGFVEGSPAGSKVSQQTKVTKAKSPGKDSRRGCRGSGRLQSGYGQFVITNDPSFQPSVPCWVS</sequence>
<gene>
    <name evidence="2" type="ORF">WJX74_008617</name>
</gene>
<keyword evidence="3" id="KW-1185">Reference proteome</keyword>
<dbReference type="Proteomes" id="UP001438707">
    <property type="component" value="Unassembled WGS sequence"/>
</dbReference>
<name>A0AAW1RI35_9CHLO</name>
<organism evidence="2 3">
    <name type="scientific">Apatococcus lobatus</name>
    <dbReference type="NCBI Taxonomy" id="904363"/>
    <lineage>
        <taxon>Eukaryota</taxon>
        <taxon>Viridiplantae</taxon>
        <taxon>Chlorophyta</taxon>
        <taxon>core chlorophytes</taxon>
        <taxon>Trebouxiophyceae</taxon>
        <taxon>Chlorellales</taxon>
        <taxon>Chlorellaceae</taxon>
        <taxon>Apatococcus</taxon>
    </lineage>
</organism>
<evidence type="ECO:0000313" key="2">
    <source>
        <dbReference type="EMBL" id="KAK9833150.1"/>
    </source>
</evidence>
<evidence type="ECO:0000256" key="1">
    <source>
        <dbReference type="SAM" id="MobiDB-lite"/>
    </source>
</evidence>
<dbReference type="EMBL" id="JALJOS010000011">
    <property type="protein sequence ID" value="KAK9833150.1"/>
    <property type="molecule type" value="Genomic_DNA"/>
</dbReference>
<evidence type="ECO:0000313" key="3">
    <source>
        <dbReference type="Proteomes" id="UP001438707"/>
    </source>
</evidence>
<proteinExistence type="predicted"/>